<comment type="caution">
    <text evidence="1">The sequence shown here is derived from an EMBL/GenBank/DDBJ whole genome shotgun (WGS) entry which is preliminary data.</text>
</comment>
<keyword evidence="2" id="KW-1185">Reference proteome</keyword>
<reference evidence="1" key="1">
    <citation type="submission" date="2022-04" db="EMBL/GenBank/DDBJ databases">
        <title>Genome of the entomopathogenic fungus Entomophthora muscae.</title>
        <authorList>
            <person name="Elya C."/>
            <person name="Lovett B.R."/>
            <person name="Lee E."/>
            <person name="Macias A.M."/>
            <person name="Hajek A.E."/>
            <person name="De Bivort B.L."/>
            <person name="Kasson M.T."/>
            <person name="De Fine Licht H.H."/>
            <person name="Stajich J.E."/>
        </authorList>
    </citation>
    <scope>NUCLEOTIDE SEQUENCE</scope>
    <source>
        <strain evidence="1">Berkeley</strain>
    </source>
</reference>
<evidence type="ECO:0000313" key="2">
    <source>
        <dbReference type="Proteomes" id="UP001165960"/>
    </source>
</evidence>
<evidence type="ECO:0000313" key="1">
    <source>
        <dbReference type="EMBL" id="KAJ9071657.1"/>
    </source>
</evidence>
<dbReference type="EMBL" id="QTSX02003136">
    <property type="protein sequence ID" value="KAJ9071657.1"/>
    <property type="molecule type" value="Genomic_DNA"/>
</dbReference>
<proteinExistence type="predicted"/>
<accession>A0ACC2TBL2</accession>
<dbReference type="Proteomes" id="UP001165960">
    <property type="component" value="Unassembled WGS sequence"/>
</dbReference>
<protein>
    <submittedName>
        <fullName evidence="1">Membrane anchor subunit of succinate dehydrogenase, Sdh4, variant 2</fullName>
    </submittedName>
</protein>
<sequence length="166" mass="18380">MSQVLTQALRTNGLASLRKSTFSPLMSSPSIIRLANQNSRLSSTKAAATVRSDSVPNHPVNRWEGSWHWLVERGLSISLIPMFGVSMLYGGHPANDFLLGFVLPIHTHIGLSAVVTDYLPHRRLPIINRVVTALQFLLTGGAIYGCYTINTEDVGLTEYFKKMWKA</sequence>
<gene>
    <name evidence="1" type="primary">SDH4_3</name>
    <name evidence="1" type="ORF">DSO57_1034813</name>
</gene>
<name>A0ACC2TBL2_9FUNG</name>
<organism evidence="1 2">
    <name type="scientific">Entomophthora muscae</name>
    <dbReference type="NCBI Taxonomy" id="34485"/>
    <lineage>
        <taxon>Eukaryota</taxon>
        <taxon>Fungi</taxon>
        <taxon>Fungi incertae sedis</taxon>
        <taxon>Zoopagomycota</taxon>
        <taxon>Entomophthoromycotina</taxon>
        <taxon>Entomophthoromycetes</taxon>
        <taxon>Entomophthorales</taxon>
        <taxon>Entomophthoraceae</taxon>
        <taxon>Entomophthora</taxon>
    </lineage>
</organism>